<dbReference type="VEuPathDB" id="VectorBase:LDEU009903"/>
<dbReference type="PANTHER" id="PTHR46169:SF29">
    <property type="entry name" value="DNA REPLICATION-RELATED ELEMENT FACTOR, ISOFORM A"/>
    <property type="match status" value="1"/>
</dbReference>
<keyword evidence="2" id="KW-1185">Reference proteome</keyword>
<name>A0A443S3N2_9ACAR</name>
<dbReference type="Proteomes" id="UP000288716">
    <property type="component" value="Unassembled WGS sequence"/>
</dbReference>
<accession>A0A443S3N2</accession>
<dbReference type="SUPFAM" id="SSF53098">
    <property type="entry name" value="Ribonuclease H-like"/>
    <property type="match status" value="1"/>
</dbReference>
<comment type="caution">
    <text evidence="1">The sequence shown here is derived from an EMBL/GenBank/DDBJ whole genome shotgun (WGS) entry which is preliminary data.</text>
</comment>
<dbReference type="AlphaFoldDB" id="A0A443S3N2"/>
<evidence type="ECO:0000313" key="2">
    <source>
        <dbReference type="Proteomes" id="UP000288716"/>
    </source>
</evidence>
<dbReference type="SMART" id="SM00614">
    <property type="entry name" value="ZnF_BED"/>
    <property type="match status" value="1"/>
</dbReference>
<dbReference type="EMBL" id="NCKV01009717">
    <property type="protein sequence ID" value="RWS22137.1"/>
    <property type="molecule type" value="Genomic_DNA"/>
</dbReference>
<protein>
    <submittedName>
        <fullName evidence="1">Uncharacterized protein</fullName>
    </submittedName>
</protein>
<proteinExistence type="predicted"/>
<dbReference type="InterPro" id="IPR012337">
    <property type="entry name" value="RNaseH-like_sf"/>
</dbReference>
<dbReference type="PANTHER" id="PTHR46169">
    <property type="entry name" value="DNA REPLICATION-RELATED ELEMENT FACTOR, ISOFORM A"/>
    <property type="match status" value="1"/>
</dbReference>
<evidence type="ECO:0000313" key="1">
    <source>
        <dbReference type="EMBL" id="RWS22137.1"/>
    </source>
</evidence>
<reference evidence="1 2" key="1">
    <citation type="journal article" date="2018" name="Gigascience">
        <title>Genomes of trombidid mites reveal novel predicted allergens and laterally-transferred genes associated with secondary metabolism.</title>
        <authorList>
            <person name="Dong X."/>
            <person name="Chaisiri K."/>
            <person name="Xia D."/>
            <person name="Armstrong S.D."/>
            <person name="Fang Y."/>
            <person name="Donnelly M.J."/>
            <person name="Kadowaki T."/>
            <person name="McGarry J.W."/>
            <person name="Darby A.C."/>
            <person name="Makepeace B.L."/>
        </authorList>
    </citation>
    <scope>NUCLEOTIDE SEQUENCE [LARGE SCALE GENOMIC DNA]</scope>
    <source>
        <strain evidence="1">UoL-UT</strain>
    </source>
</reference>
<sequence length="652" mass="74343">MSSSKVERLAALIDDKTMISSLIREGSDRIRLIEFKDARADIWQFFRLVQLDGQTLPYAVCVRCMKPVSYKAREGTGGLHRHPCSKALTFGATEPIPRGPQRSIQYSKIIGSTLNCGAIDSSSVLQMSKAVCLLPHSPLSANFALNTITNANGSAEDLVASNEFNSEVDLENSVVDALCNNLISFKILNDNTFTKLINHANINKEDVVSALNQRYKSAREHVQLLLLRQTHVTFVVDLWTEEVTERHFVTIWTYIGSVHSGNEAKYMLSTKDVTFASSKHEIIEQVDTLRKNVCGNNKSYVYIFDNNLTEFKNHSHEKHLMCVCHQLHELIKSTIDNNDILGKQINIVLKLCSLKNNLKIATSVKRLENLNSCWFRLEVLKALNDNYDEVDHHLSAHEILIDKNSLNEVCNFFSLLLSAIQTLSDQEMSSTLTLVGLWRAKLEDNCKTTHDNSPLLQSLKRSVRTALSTSQLEHPLYLMAVCLDPRFKKLKMLSDEMKQKTYSHLKNAIANENLLENDDLSKNIKQELVDDTPLDDFETEVCQSKRVKICDTLPNDFNEYLDCCDDSGKDELEIYLRLDVGQMQPLEFWNSEHAHRMPHLRSIAHRLLSIPAVPTYCQFSSSGQEFCIKRKYIDDAFYDQVLFLHIFNKMNK</sequence>
<dbReference type="OrthoDB" id="10051975at2759"/>
<dbReference type="InterPro" id="IPR052717">
    <property type="entry name" value="Vacuolar_transposase_reg"/>
</dbReference>
<dbReference type="GO" id="GO:0005634">
    <property type="term" value="C:nucleus"/>
    <property type="evidence" value="ECO:0007669"/>
    <property type="project" value="TreeGrafter"/>
</dbReference>
<organism evidence="1 2">
    <name type="scientific">Leptotrombidium deliense</name>
    <dbReference type="NCBI Taxonomy" id="299467"/>
    <lineage>
        <taxon>Eukaryota</taxon>
        <taxon>Metazoa</taxon>
        <taxon>Ecdysozoa</taxon>
        <taxon>Arthropoda</taxon>
        <taxon>Chelicerata</taxon>
        <taxon>Arachnida</taxon>
        <taxon>Acari</taxon>
        <taxon>Acariformes</taxon>
        <taxon>Trombidiformes</taxon>
        <taxon>Prostigmata</taxon>
        <taxon>Anystina</taxon>
        <taxon>Parasitengona</taxon>
        <taxon>Trombiculoidea</taxon>
        <taxon>Trombiculidae</taxon>
        <taxon>Leptotrombidium</taxon>
    </lineage>
</organism>
<gene>
    <name evidence="1" type="ORF">B4U80_11697</name>
</gene>
<dbReference type="GO" id="GO:0006357">
    <property type="term" value="P:regulation of transcription by RNA polymerase II"/>
    <property type="evidence" value="ECO:0007669"/>
    <property type="project" value="TreeGrafter"/>
</dbReference>